<organism evidence="3 4">
    <name type="scientific">Gordonia pseudamarae</name>
    <dbReference type="NCBI Taxonomy" id="2831662"/>
    <lineage>
        <taxon>Bacteria</taxon>
        <taxon>Bacillati</taxon>
        <taxon>Actinomycetota</taxon>
        <taxon>Actinomycetes</taxon>
        <taxon>Mycobacteriales</taxon>
        <taxon>Gordoniaceae</taxon>
        <taxon>Gordonia</taxon>
    </lineage>
</organism>
<name>A0ABX6IGN9_9ACTN</name>
<gene>
    <name evidence="3" type="ORF">GII31_09090</name>
</gene>
<dbReference type="Pfam" id="PF01551">
    <property type="entry name" value="Peptidase_M23"/>
    <property type="match status" value="1"/>
</dbReference>
<evidence type="ECO:0000256" key="1">
    <source>
        <dbReference type="SAM" id="MobiDB-lite"/>
    </source>
</evidence>
<sequence>MTIIGTRPHSAAPDPRHTTSRGRRTSPATSTSITSAPTTAAIVTAVAVLLSCAGPVACRASPAGASTGGGHRAPLPPTPVVVTAFSVGEHRWSPGHRGVDLSARAGTEVMASAAGTVRHAGEVAGRPVLSILHPDGLITTYEPVLATVRQGQRVSRGQVIGIVEPGHPSCPTMTCLHWGARLGSGNSAAYLDPLGLLGAVRVRLKPV</sequence>
<feature type="domain" description="M23ase beta-sheet core" evidence="2">
    <location>
        <begin position="95"/>
        <end position="182"/>
    </location>
</feature>
<evidence type="ECO:0000259" key="2">
    <source>
        <dbReference type="Pfam" id="PF01551"/>
    </source>
</evidence>
<reference evidence="3" key="1">
    <citation type="journal article" date="2021" name="Nat. Microbiol.">
        <title>Cocultivation of an ultrasmall environmental parasitic bacterium with lytic ability against bacteria associated with wastewater foams.</title>
        <authorList>
            <person name="Batinovic S."/>
            <person name="Rose J.J.A."/>
            <person name="Ratcliffe J."/>
            <person name="Seviour R.J."/>
            <person name="Petrovski S."/>
        </authorList>
    </citation>
    <scope>NUCLEOTIDE SEQUENCE</scope>
    <source>
        <strain evidence="3">CON9</strain>
    </source>
</reference>
<dbReference type="PANTHER" id="PTHR21666">
    <property type="entry name" value="PEPTIDASE-RELATED"/>
    <property type="match status" value="1"/>
</dbReference>
<dbReference type="Proteomes" id="UP001059836">
    <property type="component" value="Chromosome"/>
</dbReference>
<dbReference type="CDD" id="cd12797">
    <property type="entry name" value="M23_peptidase"/>
    <property type="match status" value="1"/>
</dbReference>
<dbReference type="SUPFAM" id="SSF51261">
    <property type="entry name" value="Duplicated hybrid motif"/>
    <property type="match status" value="1"/>
</dbReference>
<dbReference type="EMBL" id="CP045809">
    <property type="protein sequence ID" value="QHN35029.1"/>
    <property type="molecule type" value="Genomic_DNA"/>
</dbReference>
<dbReference type="InterPro" id="IPR050570">
    <property type="entry name" value="Cell_wall_metabolism_enzyme"/>
</dbReference>
<dbReference type="Gene3D" id="2.70.70.10">
    <property type="entry name" value="Glucose Permease (Domain IIA)"/>
    <property type="match status" value="1"/>
</dbReference>
<dbReference type="PANTHER" id="PTHR21666:SF270">
    <property type="entry name" value="MUREIN HYDROLASE ACTIVATOR ENVC"/>
    <property type="match status" value="1"/>
</dbReference>
<feature type="region of interest" description="Disordered" evidence="1">
    <location>
        <begin position="1"/>
        <end position="34"/>
    </location>
</feature>
<dbReference type="InterPro" id="IPR016047">
    <property type="entry name" value="M23ase_b-sheet_dom"/>
</dbReference>
<dbReference type="RefSeq" id="WP_213248845.1">
    <property type="nucleotide sequence ID" value="NZ_CP045806.1"/>
</dbReference>
<feature type="compositionally biased region" description="Low complexity" evidence="1">
    <location>
        <begin position="25"/>
        <end position="34"/>
    </location>
</feature>
<dbReference type="InterPro" id="IPR011055">
    <property type="entry name" value="Dup_hybrid_motif"/>
</dbReference>
<evidence type="ECO:0000313" key="3">
    <source>
        <dbReference type="EMBL" id="QHN35029.1"/>
    </source>
</evidence>
<proteinExistence type="predicted"/>
<protein>
    <submittedName>
        <fullName evidence="3">Peptidoglycan DD-metalloendopeptidase family protein</fullName>
    </submittedName>
</protein>
<keyword evidence="4" id="KW-1185">Reference proteome</keyword>
<accession>A0ABX6IGN9</accession>
<evidence type="ECO:0000313" key="4">
    <source>
        <dbReference type="Proteomes" id="UP001059836"/>
    </source>
</evidence>